<dbReference type="InterPro" id="IPR001584">
    <property type="entry name" value="Integrase_cat-core"/>
</dbReference>
<dbReference type="AlphaFoldDB" id="A0A9D7F4R3"/>
<name>A0A9D7F4R3_9RHOO</name>
<accession>A0A9D7F4R3</accession>
<proteinExistence type="predicted"/>
<evidence type="ECO:0000313" key="3">
    <source>
        <dbReference type="Proteomes" id="UP000886602"/>
    </source>
</evidence>
<dbReference type="GO" id="GO:0003676">
    <property type="term" value="F:nucleic acid binding"/>
    <property type="evidence" value="ECO:0007669"/>
    <property type="project" value="InterPro"/>
</dbReference>
<dbReference type="Gene3D" id="3.30.420.10">
    <property type="entry name" value="Ribonuclease H-like superfamily/Ribonuclease H"/>
    <property type="match status" value="1"/>
</dbReference>
<feature type="domain" description="Integrase catalytic" evidence="1">
    <location>
        <begin position="184"/>
        <end position="369"/>
    </location>
</feature>
<dbReference type="InterPro" id="IPR012337">
    <property type="entry name" value="RNaseH-like_sf"/>
</dbReference>
<dbReference type="EMBL" id="JADJNC010000004">
    <property type="protein sequence ID" value="MBK7422002.1"/>
    <property type="molecule type" value="Genomic_DNA"/>
</dbReference>
<dbReference type="SUPFAM" id="SSF53098">
    <property type="entry name" value="Ribonuclease H-like"/>
    <property type="match status" value="1"/>
</dbReference>
<reference evidence="2" key="1">
    <citation type="submission" date="2020-10" db="EMBL/GenBank/DDBJ databases">
        <title>Connecting structure to function with the recovery of over 1000 high-quality activated sludge metagenome-assembled genomes encoding full-length rRNA genes using long-read sequencing.</title>
        <authorList>
            <person name="Singleton C.M."/>
            <person name="Petriglieri F."/>
            <person name="Kristensen J.M."/>
            <person name="Kirkegaard R.H."/>
            <person name="Michaelsen T.Y."/>
            <person name="Andersen M.H."/>
            <person name="Karst S.M."/>
            <person name="Dueholm M.S."/>
            <person name="Nielsen P.H."/>
            <person name="Albertsen M."/>
        </authorList>
    </citation>
    <scope>NUCLEOTIDE SEQUENCE</scope>
    <source>
        <strain evidence="2">EsbW_18-Q3-R4-48_MAXAC.044</strain>
    </source>
</reference>
<gene>
    <name evidence="2" type="ORF">IPJ48_02270</name>
</gene>
<dbReference type="PROSITE" id="PS50994">
    <property type="entry name" value="INTEGRASE"/>
    <property type="match status" value="1"/>
</dbReference>
<organism evidence="2 3">
    <name type="scientific">Candidatus Propionivibrio dominans</name>
    <dbReference type="NCBI Taxonomy" id="2954373"/>
    <lineage>
        <taxon>Bacteria</taxon>
        <taxon>Pseudomonadati</taxon>
        <taxon>Pseudomonadota</taxon>
        <taxon>Betaproteobacteria</taxon>
        <taxon>Rhodocyclales</taxon>
        <taxon>Rhodocyclaceae</taxon>
        <taxon>Propionivibrio</taxon>
    </lineage>
</organism>
<evidence type="ECO:0000313" key="2">
    <source>
        <dbReference type="EMBL" id="MBK7422002.1"/>
    </source>
</evidence>
<dbReference type="GO" id="GO:0015074">
    <property type="term" value="P:DNA integration"/>
    <property type="evidence" value="ECO:0007669"/>
    <property type="project" value="InterPro"/>
</dbReference>
<sequence>MVIDMNEKKLVTLDQLRGFLAATSEVEFQGCGQDDERYRHIEAVLKRFGYGWLGRADKGLVLRYLERTTGYSRQQLTRLVAGYRRVGKLAKAYRAPKHGFVRRFTEADVALLAETDSLHNTLSGPATRYLMARALTVYGDTRYARLSTISVGHLYNLRQRRGYIERRRVFTKTRATGIPIGERRAPAPDGRPGFIRIDSVHQGDQDGIKGVYHINAVDCVTQWELIATCEKISEAYLLPVIEALLAGFPFRILGFHADNGSEYINRKVAKLLDKLAAEFTKSRPRHSNDNGLAETKNGAVIRKHLGYAHIPQRHAAEVNVWCAEHLNPYVNFHRPCLFAETITDKKGKTRKRYPLRLIMTPFEKLASVSKVTEFLRPGITLDTLRATATAVSDNEAAEQMNQARQRLFISINKRSKTAA</sequence>
<dbReference type="InterPro" id="IPR036397">
    <property type="entry name" value="RNaseH_sf"/>
</dbReference>
<protein>
    <submittedName>
        <fullName evidence="2">DDE-type integrase/transposase/recombinase</fullName>
    </submittedName>
</protein>
<dbReference type="Proteomes" id="UP000886602">
    <property type="component" value="Unassembled WGS sequence"/>
</dbReference>
<comment type="caution">
    <text evidence="2">The sequence shown here is derived from an EMBL/GenBank/DDBJ whole genome shotgun (WGS) entry which is preliminary data.</text>
</comment>
<evidence type="ECO:0000259" key="1">
    <source>
        <dbReference type="PROSITE" id="PS50994"/>
    </source>
</evidence>